<dbReference type="HAMAP" id="MF_00211">
    <property type="entry name" value="TrpD"/>
    <property type="match status" value="1"/>
</dbReference>
<evidence type="ECO:0000259" key="11">
    <source>
        <dbReference type="Pfam" id="PF02885"/>
    </source>
</evidence>
<feature type="domain" description="Glycosyl transferase family 3 N-terminal" evidence="11">
    <location>
        <begin position="5"/>
        <end position="66"/>
    </location>
</feature>
<feature type="binding site" evidence="9">
    <location>
        <position position="228"/>
    </location>
    <ligand>
        <name>Mg(2+)</name>
        <dbReference type="ChEBI" id="CHEBI:18420"/>
        <label>2</label>
    </ligand>
</feature>
<evidence type="ECO:0000259" key="10">
    <source>
        <dbReference type="Pfam" id="PF00591"/>
    </source>
</evidence>
<feature type="binding site" evidence="9">
    <location>
        <begin position="85"/>
        <end position="86"/>
    </location>
    <ligand>
        <name>5-phospho-alpha-D-ribose 1-diphosphate</name>
        <dbReference type="ChEBI" id="CHEBI:58017"/>
    </ligand>
</feature>
<comment type="caution">
    <text evidence="9">Lacks conserved residue(s) required for the propagation of feature annotation.</text>
</comment>
<comment type="similarity">
    <text evidence="8">In the C-terminal section; belongs to the anthranilate phosphoribosyltransferase family.</text>
</comment>
<feature type="binding site" evidence="9">
    <location>
        <position position="227"/>
    </location>
    <ligand>
        <name>Mg(2+)</name>
        <dbReference type="ChEBI" id="CHEBI:18420"/>
        <label>2</label>
    </ligand>
</feature>
<dbReference type="GO" id="GO:0004048">
    <property type="term" value="F:anthranilate phosphoribosyltransferase activity"/>
    <property type="evidence" value="ECO:0007669"/>
    <property type="project" value="UniProtKB-UniRule"/>
</dbReference>
<feature type="binding site" evidence="9">
    <location>
        <position position="90"/>
    </location>
    <ligand>
        <name>5-phospho-alpha-D-ribose 1-diphosphate</name>
        <dbReference type="ChEBI" id="CHEBI:58017"/>
    </ligand>
</feature>
<dbReference type="Pfam" id="PF00591">
    <property type="entry name" value="Glycos_transf_3"/>
    <property type="match status" value="1"/>
</dbReference>
<feature type="binding site" evidence="9">
    <location>
        <position position="168"/>
    </location>
    <ligand>
        <name>anthranilate</name>
        <dbReference type="ChEBI" id="CHEBI:16567"/>
        <label>2</label>
    </ligand>
</feature>
<evidence type="ECO:0000313" key="12">
    <source>
        <dbReference type="EMBL" id="OOM60203.1"/>
    </source>
</evidence>
<feature type="binding site" evidence="9">
    <location>
        <position position="228"/>
    </location>
    <ligand>
        <name>Mg(2+)</name>
        <dbReference type="ChEBI" id="CHEBI:18420"/>
        <label>1</label>
    </ligand>
</feature>
<keyword evidence="2 9" id="KW-0028">Amino-acid biosynthesis</keyword>
<dbReference type="Proteomes" id="UP000190973">
    <property type="component" value="Unassembled WGS sequence"/>
</dbReference>
<feature type="binding site" evidence="9">
    <location>
        <position position="82"/>
    </location>
    <ligand>
        <name>anthranilate</name>
        <dbReference type="ChEBI" id="CHEBI:16567"/>
        <label>1</label>
    </ligand>
</feature>
<comment type="function">
    <text evidence="9">Catalyzes the transfer of the phosphoribosyl group of 5-phosphorylribose-1-pyrophosphate (PRPP) to anthranilate to yield N-(5'-phosphoribosyl)-anthranilate (PRA).</text>
</comment>
<dbReference type="InterPro" id="IPR000312">
    <property type="entry name" value="Glycosyl_Trfase_fam3"/>
</dbReference>
<dbReference type="AlphaFoldDB" id="A0A1S8S426"/>
<feature type="domain" description="Glycosyl transferase family 3" evidence="10">
    <location>
        <begin position="75"/>
        <end position="325"/>
    </location>
</feature>
<evidence type="ECO:0000256" key="1">
    <source>
        <dbReference type="ARBA" id="ARBA00004907"/>
    </source>
</evidence>
<dbReference type="GO" id="GO:0005829">
    <property type="term" value="C:cytosol"/>
    <property type="evidence" value="ECO:0007669"/>
    <property type="project" value="TreeGrafter"/>
</dbReference>
<organism evidence="12 13">
    <name type="scientific">Clostridium beijerinckii</name>
    <name type="common">Clostridium MP</name>
    <dbReference type="NCBI Taxonomy" id="1520"/>
    <lineage>
        <taxon>Bacteria</taxon>
        <taxon>Bacillati</taxon>
        <taxon>Bacillota</taxon>
        <taxon>Clostridia</taxon>
        <taxon>Eubacteriales</taxon>
        <taxon>Clostridiaceae</taxon>
        <taxon>Clostridium</taxon>
    </lineage>
</organism>
<dbReference type="InterPro" id="IPR005940">
    <property type="entry name" value="Anthranilate_Pribosyl_Tfrase"/>
</dbReference>
<dbReference type="SUPFAM" id="SSF47648">
    <property type="entry name" value="Nucleoside phosphorylase/phosphoribosyltransferase N-terminal domain"/>
    <property type="match status" value="1"/>
</dbReference>
<evidence type="ECO:0000313" key="13">
    <source>
        <dbReference type="Proteomes" id="UP000190973"/>
    </source>
</evidence>
<dbReference type="Pfam" id="PF02885">
    <property type="entry name" value="Glycos_trans_3N"/>
    <property type="match status" value="1"/>
</dbReference>
<evidence type="ECO:0000256" key="5">
    <source>
        <dbReference type="ARBA" id="ARBA00022822"/>
    </source>
</evidence>
<dbReference type="SUPFAM" id="SSF52418">
    <property type="entry name" value="Nucleoside phosphorylase/phosphoribosyltransferase catalytic domain"/>
    <property type="match status" value="1"/>
</dbReference>
<evidence type="ECO:0000256" key="7">
    <source>
        <dbReference type="ARBA" id="ARBA00052328"/>
    </source>
</evidence>
<feature type="binding site" evidence="9">
    <location>
        <position position="94"/>
    </location>
    <ligand>
        <name>Mg(2+)</name>
        <dbReference type="ChEBI" id="CHEBI:18420"/>
        <label>1</label>
    </ligand>
</feature>
<evidence type="ECO:0000256" key="2">
    <source>
        <dbReference type="ARBA" id="ARBA00022605"/>
    </source>
</evidence>
<dbReference type="GO" id="GO:0000162">
    <property type="term" value="P:L-tryptophan biosynthetic process"/>
    <property type="evidence" value="ECO:0007669"/>
    <property type="project" value="UniProtKB-UniRule"/>
</dbReference>
<reference evidence="12 13" key="1">
    <citation type="submission" date="2016-05" db="EMBL/GenBank/DDBJ databases">
        <title>Microbial solvent formation.</title>
        <authorList>
            <person name="Poehlein A."/>
            <person name="Montoya Solano J.D."/>
            <person name="Flitsch S."/>
            <person name="Krabben P."/>
            <person name="Duerre P."/>
            <person name="Daniel R."/>
        </authorList>
    </citation>
    <scope>NUCLEOTIDE SEQUENCE [LARGE SCALE GENOMIC DNA]</scope>
    <source>
        <strain evidence="12 13">DSM 53</strain>
    </source>
</reference>
<proteinExistence type="inferred from homology"/>
<comment type="pathway">
    <text evidence="1 9">Amino-acid biosynthesis; L-tryptophan biosynthesis; L-tryptophan from chorismate: step 2/5.</text>
</comment>
<dbReference type="EMBL" id="LZZI01000055">
    <property type="protein sequence ID" value="OOM60203.1"/>
    <property type="molecule type" value="Genomic_DNA"/>
</dbReference>
<dbReference type="PANTHER" id="PTHR43285:SF2">
    <property type="entry name" value="ANTHRANILATE PHOSPHORIBOSYLTRANSFERASE"/>
    <property type="match status" value="1"/>
</dbReference>
<evidence type="ECO:0000256" key="8">
    <source>
        <dbReference type="ARBA" id="ARBA00061188"/>
    </source>
</evidence>
<feature type="binding site" evidence="9">
    <location>
        <begin position="92"/>
        <end position="95"/>
    </location>
    <ligand>
        <name>5-phospho-alpha-D-ribose 1-diphosphate</name>
        <dbReference type="ChEBI" id="CHEBI:58017"/>
    </ligand>
</feature>
<dbReference type="NCBIfam" id="TIGR01245">
    <property type="entry name" value="trpD"/>
    <property type="match status" value="1"/>
</dbReference>
<keyword evidence="5 9" id="KW-0822">Tryptophan biosynthesis</keyword>
<dbReference type="EC" id="2.4.2.18" evidence="9"/>
<keyword evidence="6 9" id="KW-0057">Aromatic amino acid biosynthesis</keyword>
<protein>
    <recommendedName>
        <fullName evidence="9">Anthranilate phosphoribosyltransferase</fullName>
        <ecNumber evidence="9">2.4.2.18</ecNumber>
    </recommendedName>
</protein>
<feature type="binding site" evidence="9">
    <location>
        <begin position="110"/>
        <end position="118"/>
    </location>
    <ligand>
        <name>5-phospho-alpha-D-ribose 1-diphosphate</name>
        <dbReference type="ChEBI" id="CHEBI:58017"/>
    </ligand>
</feature>
<dbReference type="Gene3D" id="1.20.970.10">
    <property type="entry name" value="Transferase, Pyrimidine Nucleoside Phosphorylase, Chain C"/>
    <property type="match status" value="1"/>
</dbReference>
<dbReference type="FunFam" id="3.40.1030.10:FF:000002">
    <property type="entry name" value="Anthranilate phosphoribosyltransferase"/>
    <property type="match status" value="1"/>
</dbReference>
<comment type="catalytic activity">
    <reaction evidence="7 9">
        <text>N-(5-phospho-beta-D-ribosyl)anthranilate + diphosphate = 5-phospho-alpha-D-ribose 1-diphosphate + anthranilate</text>
        <dbReference type="Rhea" id="RHEA:11768"/>
        <dbReference type="ChEBI" id="CHEBI:16567"/>
        <dbReference type="ChEBI" id="CHEBI:18277"/>
        <dbReference type="ChEBI" id="CHEBI:33019"/>
        <dbReference type="ChEBI" id="CHEBI:58017"/>
        <dbReference type="EC" id="2.4.2.18"/>
    </reaction>
</comment>
<comment type="caution">
    <text evidence="12">The sequence shown here is derived from an EMBL/GenBank/DDBJ whole genome shotgun (WGS) entry which is preliminary data.</text>
</comment>
<dbReference type="InterPro" id="IPR036320">
    <property type="entry name" value="Glycosyl_Trfase_fam3_N_dom_sf"/>
</dbReference>
<evidence type="ECO:0000256" key="6">
    <source>
        <dbReference type="ARBA" id="ARBA00023141"/>
    </source>
</evidence>
<gene>
    <name evidence="9 12" type="primary">trpD</name>
    <name evidence="12" type="ORF">CLBCK_30150</name>
</gene>
<sequence length="339" mass="36307">MIINDAIKKLALREELTEDEVRGVINQIMKGEATSAQIGGFLVGLRVNGETPRQILGAVKAIRDNGVKVEIENTEHLIDTCGTGGDGSKTFNISTAVAIVAASGGAKVAKHGNRAVSSKSGCADVLVELGINIDFDEIQSKKIIEENGMAFLFAPKYNGAMKNVSKERKDLGIRTIFNLLGPLANPAPITGQLMGVYDGALLEDIGEVLLNLGLKRAMIVHGDDGLDEITITTSTSICEVKDGKIKNYKLDPEKLGFKKATLDDIKGGEAKENAEIIMKILKGERGPKRDIVVLNSGAALYVANLVDSIEDGIKKASELIDSRAAYKKYEELSSLQVIV</sequence>
<feature type="binding site" evidence="9">
    <location>
        <position position="113"/>
    </location>
    <ligand>
        <name>anthranilate</name>
        <dbReference type="ChEBI" id="CHEBI:16567"/>
        <label>1</label>
    </ligand>
</feature>
<keyword evidence="3 9" id="KW-0328">Glycosyltransferase</keyword>
<accession>A0A1S8S426</accession>
<evidence type="ECO:0000256" key="4">
    <source>
        <dbReference type="ARBA" id="ARBA00022679"/>
    </source>
</evidence>
<name>A0A1S8S426_CLOBE</name>
<comment type="subunit">
    <text evidence="9">Homodimer.</text>
</comment>
<comment type="cofactor">
    <cofactor evidence="9">
        <name>Mg(2+)</name>
        <dbReference type="ChEBI" id="CHEBI:18420"/>
    </cofactor>
    <text evidence="9">Binds 2 magnesium ions per monomer.</text>
</comment>
<feature type="binding site" evidence="9">
    <location>
        <position position="82"/>
    </location>
    <ligand>
        <name>5-phospho-alpha-D-ribose 1-diphosphate</name>
        <dbReference type="ChEBI" id="CHEBI:58017"/>
    </ligand>
</feature>
<keyword evidence="9" id="KW-0479">Metal-binding</keyword>
<dbReference type="GO" id="GO:0000287">
    <property type="term" value="F:magnesium ion binding"/>
    <property type="evidence" value="ECO:0007669"/>
    <property type="project" value="UniProtKB-UniRule"/>
</dbReference>
<evidence type="ECO:0000256" key="9">
    <source>
        <dbReference type="HAMAP-Rule" id="MF_00211"/>
    </source>
</evidence>
<comment type="similarity">
    <text evidence="9">Belongs to the anthranilate phosphoribosyltransferase family.</text>
</comment>
<dbReference type="Gene3D" id="3.40.1030.10">
    <property type="entry name" value="Nucleoside phosphorylase/phosphoribosyltransferase catalytic domain"/>
    <property type="match status" value="1"/>
</dbReference>
<dbReference type="InterPro" id="IPR017459">
    <property type="entry name" value="Glycosyl_Trfase_fam3_N_dom"/>
</dbReference>
<keyword evidence="9" id="KW-0460">Magnesium</keyword>
<dbReference type="UniPathway" id="UPA00035">
    <property type="reaction ID" value="UER00041"/>
</dbReference>
<dbReference type="PANTHER" id="PTHR43285">
    <property type="entry name" value="ANTHRANILATE PHOSPHORIBOSYLTRANSFERASE"/>
    <property type="match status" value="1"/>
</dbReference>
<evidence type="ECO:0000256" key="3">
    <source>
        <dbReference type="ARBA" id="ARBA00022676"/>
    </source>
</evidence>
<dbReference type="InterPro" id="IPR035902">
    <property type="entry name" value="Nuc_phospho_transferase"/>
</dbReference>
<keyword evidence="4 9" id="KW-0808">Transferase</keyword>